<evidence type="ECO:0000313" key="2">
    <source>
        <dbReference type="EMBL" id="SHG15854.1"/>
    </source>
</evidence>
<accession>A0A1M5HIQ8</accession>
<organism evidence="2 3">
    <name type="scientific">Flagellimonas flava</name>
    <dbReference type="NCBI Taxonomy" id="570519"/>
    <lineage>
        <taxon>Bacteria</taxon>
        <taxon>Pseudomonadati</taxon>
        <taxon>Bacteroidota</taxon>
        <taxon>Flavobacteriia</taxon>
        <taxon>Flavobacteriales</taxon>
        <taxon>Flavobacteriaceae</taxon>
        <taxon>Flagellimonas</taxon>
    </lineage>
</organism>
<dbReference type="RefSeq" id="WP_165614837.1">
    <property type="nucleotide sequence ID" value="NZ_FQWL01000001.1"/>
</dbReference>
<dbReference type="InterPro" id="IPR031025">
    <property type="entry name" value="LruC_dom"/>
</dbReference>
<reference evidence="3" key="1">
    <citation type="submission" date="2016-11" db="EMBL/GenBank/DDBJ databases">
        <authorList>
            <person name="Varghese N."/>
            <person name="Submissions S."/>
        </authorList>
    </citation>
    <scope>NUCLEOTIDE SEQUENCE [LARGE SCALE GENOMIC DNA]</scope>
    <source>
        <strain evidence="3">DSM 22638</strain>
    </source>
</reference>
<dbReference type="NCBIfam" id="TIGR04456">
    <property type="entry name" value="LruC_dom"/>
    <property type="match status" value="1"/>
</dbReference>
<evidence type="ECO:0000313" key="3">
    <source>
        <dbReference type="Proteomes" id="UP000184532"/>
    </source>
</evidence>
<keyword evidence="3" id="KW-1185">Reference proteome</keyword>
<feature type="domain" description="DUF4842" evidence="1">
    <location>
        <begin position="438"/>
        <end position="623"/>
    </location>
</feature>
<dbReference type="STRING" id="570519.SAMN04488116_0003"/>
<gene>
    <name evidence="2" type="ORF">SAMN04488116_0003</name>
</gene>
<evidence type="ECO:0000259" key="1">
    <source>
        <dbReference type="Pfam" id="PF16130"/>
    </source>
</evidence>
<name>A0A1M5HIQ8_9FLAO</name>
<dbReference type="InterPro" id="IPR032295">
    <property type="entry name" value="DUF4842"/>
</dbReference>
<dbReference type="EMBL" id="FQWL01000001">
    <property type="protein sequence ID" value="SHG15854.1"/>
    <property type="molecule type" value="Genomic_DNA"/>
</dbReference>
<sequence>MARNVYFILFLIFSTLLLQGCLKEKYNDYLESLGQDSLNVDAPNLTELQFPVNFDFKTETTISVNITDSSPNVVYEVYAYTDELVESLDSITGPLPNKLFERLPRNGSIQESVNISSFIDDLFIIRKANDGIQDIVVPILQNSASYSYNGPTGKNIPTPKLLTDKQASVDCANVYGQRFYADVRNVFVSNDANSNTISNIIFPKQGATALIEATSVDGVEFKNRFSIAGAGFSTPIYTFNGFNFWIASKIDTNNDPDGYVEFEMTFDTPIQNLIMHFRSVDASMYQFIGDQHTETLLSGGREFFYEASPRVLKDTDSRSRGRYYRDGYGSVLISATEGTFDRLVWRRIDDPNSNTQNDSNWFTFSEVEVCNDQDGDGVVDSVDEFPNDAGKAYAIVYPSNSSKASLVFEDLWPFRGDWDFNDTSIDYSISKIFNASDQLVGIDFFYSVTSDGAGFVNSLAFEIPGLNPNNVASTTGQLLNRNVFDLNTNGTELGQEHAVIPLFDDHSTIVNQENTVSIILVNPISNTSVDFAPFNPFLVANGQRDVEIHLAKYEPTSLGNSLPEVEGNVADTNGDYTTENGLPWAINVIESFPLLLEKEPINEGYLHFEEWGLSGGNTRKDWYKDKPGYRNNVKLIRRN</sequence>
<dbReference type="Pfam" id="PF16130">
    <property type="entry name" value="DUF4842"/>
    <property type="match status" value="1"/>
</dbReference>
<dbReference type="Proteomes" id="UP000184532">
    <property type="component" value="Unassembled WGS sequence"/>
</dbReference>
<protein>
    <submittedName>
        <fullName evidence="2">LruC domain-containing protein</fullName>
    </submittedName>
</protein>
<dbReference type="PROSITE" id="PS51257">
    <property type="entry name" value="PROKAR_LIPOPROTEIN"/>
    <property type="match status" value="1"/>
</dbReference>
<proteinExistence type="predicted"/>
<dbReference type="AlphaFoldDB" id="A0A1M5HIQ8"/>